<dbReference type="OrthoDB" id="304995at2759"/>
<reference evidence="2 3" key="1">
    <citation type="submission" date="2014-06" db="EMBL/GenBank/DDBJ databases">
        <authorList>
            <person name="Swart Estienne"/>
        </authorList>
    </citation>
    <scope>NUCLEOTIDE SEQUENCE [LARGE SCALE GENOMIC DNA]</scope>
    <source>
        <strain evidence="2 3">130c</strain>
    </source>
</reference>
<proteinExistence type="predicted"/>
<gene>
    <name evidence="2" type="primary">Contig1956.g78</name>
    <name evidence="2" type="ORF">STYLEM_3022</name>
</gene>
<name>A0A077ZVR2_STYLE</name>
<accession>A0A077ZVR2</accession>
<evidence type="ECO:0000313" key="3">
    <source>
        <dbReference type="Proteomes" id="UP000039865"/>
    </source>
</evidence>
<keyword evidence="3" id="KW-1185">Reference proteome</keyword>
<evidence type="ECO:0000256" key="1">
    <source>
        <dbReference type="SAM" id="MobiDB-lite"/>
    </source>
</evidence>
<sequence>MDFKTRFQGKTSMITKDGGIETAMATTKVPINKIDVAGNSNNNFNKGPTEQLISFGGNSQSNGFNIYNGNQSHASAFGGAIIKTGQFGATQQQQSQYQNFNDNNQKNTFSPIKQADLDDLRADNIYLKGGNNMAEALKNSSNLAATNGLGGGISIAMRMKQQRDAQQNKKDEEKTIYNHNPFMSNVSNQNGNVQDKQFWAQTTSYSDNSQISQNQTPISSQQSQRPHNIHVSSTPNQLPSQQIITPTSNSKPPSQQNIRKSLEKQRQSNFASVTKQIINTTNNSGQNFQKNPIDKNVSTSQVRQNNIKVTDNGTISGGNSYSQQIGLNQNLKHRAVSVSNTIQQQNENQDKTNVIPKRGGAFRSAGIKSQQTVDATSKSVDKTYSSQNGLPVNNGLVKVNTHNLIENPYQQQISGTNQGMGPGFMTGMNQIAATTNSSMLTPEQLQQQILMMQHQMMLLQQQQQFIYGGNISNLPPQSSPALLQMNPGQPSQDVYKQFELADQKYQEKVKPLSGVVNTNYQSNNLNKVSSNIQLGQSSSTTTSGLYKPYSVKEYKQMQQTSQQIKLGGLGANIGGEDWEKAKKKQEQIQEYAKQLRLQNINKPPPIKKNREEKPKEKTARDKAIEFSKNVPKPKMRVQNDDSSSIIENPYQNAYSEQSQGSKYLNNDLNGIEEEPYDEYGVTLKGEDLAQLNMKHDQYASELEKIKQLIM</sequence>
<dbReference type="InterPro" id="IPR027968">
    <property type="entry name" value="JHY"/>
</dbReference>
<feature type="region of interest" description="Disordered" evidence="1">
    <location>
        <begin position="204"/>
        <end position="270"/>
    </location>
</feature>
<feature type="compositionally biased region" description="Polar residues" evidence="1">
    <location>
        <begin position="204"/>
        <end position="259"/>
    </location>
</feature>
<dbReference type="AlphaFoldDB" id="A0A077ZVR2"/>
<feature type="region of interest" description="Disordered" evidence="1">
    <location>
        <begin position="600"/>
        <end position="621"/>
    </location>
</feature>
<dbReference type="EMBL" id="CCKQ01002935">
    <property type="protein sequence ID" value="CDW74030.1"/>
    <property type="molecule type" value="Genomic_DNA"/>
</dbReference>
<dbReference type="InParanoid" id="A0A077ZVR2"/>
<evidence type="ECO:0000313" key="2">
    <source>
        <dbReference type="EMBL" id="CDW74030.1"/>
    </source>
</evidence>
<feature type="compositionally biased region" description="Basic and acidic residues" evidence="1">
    <location>
        <begin position="608"/>
        <end position="621"/>
    </location>
</feature>
<organism evidence="2 3">
    <name type="scientific">Stylonychia lemnae</name>
    <name type="common">Ciliate</name>
    <dbReference type="NCBI Taxonomy" id="5949"/>
    <lineage>
        <taxon>Eukaryota</taxon>
        <taxon>Sar</taxon>
        <taxon>Alveolata</taxon>
        <taxon>Ciliophora</taxon>
        <taxon>Intramacronucleata</taxon>
        <taxon>Spirotrichea</taxon>
        <taxon>Stichotrichia</taxon>
        <taxon>Sporadotrichida</taxon>
        <taxon>Oxytrichidae</taxon>
        <taxon>Stylonychinae</taxon>
        <taxon>Stylonychia</taxon>
    </lineage>
</organism>
<dbReference type="Proteomes" id="UP000039865">
    <property type="component" value="Unassembled WGS sequence"/>
</dbReference>
<dbReference type="Pfam" id="PF15261">
    <property type="entry name" value="JHY"/>
    <property type="match status" value="1"/>
</dbReference>
<protein>
    <submittedName>
        <fullName evidence="2">Uncharacterized protein</fullName>
    </submittedName>
</protein>